<dbReference type="Proteomes" id="UP000765509">
    <property type="component" value="Unassembled WGS sequence"/>
</dbReference>
<sequence length="54" mass="6008">MHAHPAAADFWFPAHKGAFVSGRQEQGQLIDYNGKRIKNSSIGRPSKPSWSITQ</sequence>
<feature type="compositionally biased region" description="Polar residues" evidence="1">
    <location>
        <begin position="39"/>
        <end position="54"/>
    </location>
</feature>
<accession>A0A9Q3JW64</accession>
<protein>
    <submittedName>
        <fullName evidence="2">Uncharacterized protein</fullName>
    </submittedName>
</protein>
<evidence type="ECO:0000313" key="2">
    <source>
        <dbReference type="EMBL" id="MBW0569474.1"/>
    </source>
</evidence>
<organism evidence="2 3">
    <name type="scientific">Austropuccinia psidii MF-1</name>
    <dbReference type="NCBI Taxonomy" id="1389203"/>
    <lineage>
        <taxon>Eukaryota</taxon>
        <taxon>Fungi</taxon>
        <taxon>Dikarya</taxon>
        <taxon>Basidiomycota</taxon>
        <taxon>Pucciniomycotina</taxon>
        <taxon>Pucciniomycetes</taxon>
        <taxon>Pucciniales</taxon>
        <taxon>Sphaerophragmiaceae</taxon>
        <taxon>Austropuccinia</taxon>
    </lineage>
</organism>
<feature type="non-terminal residue" evidence="2">
    <location>
        <position position="1"/>
    </location>
</feature>
<dbReference type="EMBL" id="AVOT02084437">
    <property type="protein sequence ID" value="MBW0569474.1"/>
    <property type="molecule type" value="Genomic_DNA"/>
</dbReference>
<feature type="region of interest" description="Disordered" evidence="1">
    <location>
        <begin position="32"/>
        <end position="54"/>
    </location>
</feature>
<dbReference type="AlphaFoldDB" id="A0A9Q3JW64"/>
<comment type="caution">
    <text evidence="2">The sequence shown here is derived from an EMBL/GenBank/DDBJ whole genome shotgun (WGS) entry which is preliminary data.</text>
</comment>
<reference evidence="2" key="1">
    <citation type="submission" date="2021-03" db="EMBL/GenBank/DDBJ databases">
        <title>Draft genome sequence of rust myrtle Austropuccinia psidii MF-1, a brazilian biotype.</title>
        <authorList>
            <person name="Quecine M.C."/>
            <person name="Pachon D.M.R."/>
            <person name="Bonatelli M.L."/>
            <person name="Correr F.H."/>
            <person name="Franceschini L.M."/>
            <person name="Leite T.F."/>
            <person name="Margarido G.R.A."/>
            <person name="Almeida C.A."/>
            <person name="Ferrarezi J.A."/>
            <person name="Labate C.A."/>
        </authorList>
    </citation>
    <scope>NUCLEOTIDE SEQUENCE</scope>
    <source>
        <strain evidence="2">MF-1</strain>
    </source>
</reference>
<evidence type="ECO:0000313" key="3">
    <source>
        <dbReference type="Proteomes" id="UP000765509"/>
    </source>
</evidence>
<name>A0A9Q3JW64_9BASI</name>
<evidence type="ECO:0000256" key="1">
    <source>
        <dbReference type="SAM" id="MobiDB-lite"/>
    </source>
</evidence>
<proteinExistence type="predicted"/>
<keyword evidence="3" id="KW-1185">Reference proteome</keyword>
<gene>
    <name evidence="2" type="ORF">O181_109189</name>
</gene>